<evidence type="ECO:0000313" key="1">
    <source>
        <dbReference type="EMBL" id="XAM42377.1"/>
    </source>
</evidence>
<accession>A0ABZ3FEY6</accession>
<sequence>MEKSYTIIYQGDIVNALEKNGVSKYMILNEKLAIIYVLEDFDEKRLDKINEIAWWEIEMPLSSLIEMQEGMAGGGECDKCS</sequence>
<protein>
    <submittedName>
        <fullName evidence="1">Uncharacterized protein</fullName>
    </submittedName>
</protein>
<dbReference type="RefSeq" id="WP_343337681.1">
    <property type="nucleotide sequence ID" value="NZ_CP154622.1"/>
</dbReference>
<dbReference type="Proteomes" id="UP001477947">
    <property type="component" value="Chromosome"/>
</dbReference>
<dbReference type="EMBL" id="CP154622">
    <property type="protein sequence ID" value="XAM42377.1"/>
    <property type="molecule type" value="Genomic_DNA"/>
</dbReference>
<reference evidence="1 2" key="1">
    <citation type="submission" date="2024-04" db="EMBL/GenBank/DDBJ databases">
        <title>Isolation and characterization of novel acetogenic strains of the genera Terrisporobacter and Acetoanaerobium.</title>
        <authorList>
            <person name="Boeer T."/>
            <person name="Schueler M.A."/>
            <person name="Lueschen A."/>
            <person name="Eysell L."/>
            <person name="Droege J."/>
            <person name="Heinemann M."/>
            <person name="Engelhardt L."/>
            <person name="Basen M."/>
            <person name="Daniel R."/>
        </authorList>
    </citation>
    <scope>NUCLEOTIDE SEQUENCE [LARGE SCALE GENOMIC DNA]</scope>
    <source>
        <strain evidence="1 2">ELB</strain>
    </source>
</reference>
<evidence type="ECO:0000313" key="2">
    <source>
        <dbReference type="Proteomes" id="UP001477947"/>
    </source>
</evidence>
<proteinExistence type="predicted"/>
<name>A0ABZ3FEY6_9FIRM</name>
<gene>
    <name evidence="1" type="ORF">TPELB_26900</name>
</gene>
<organism evidence="1 2">
    <name type="scientific">Terrisporobacter petrolearius</name>
    <dbReference type="NCBI Taxonomy" id="1460447"/>
    <lineage>
        <taxon>Bacteria</taxon>
        <taxon>Bacillati</taxon>
        <taxon>Bacillota</taxon>
        <taxon>Clostridia</taxon>
        <taxon>Peptostreptococcales</taxon>
        <taxon>Peptostreptococcaceae</taxon>
        <taxon>Terrisporobacter</taxon>
    </lineage>
</organism>
<keyword evidence="2" id="KW-1185">Reference proteome</keyword>